<comment type="caution">
    <text evidence="2">The sequence shown here is derived from an EMBL/GenBank/DDBJ whole genome shotgun (WGS) entry which is preliminary data.</text>
</comment>
<feature type="non-terminal residue" evidence="2">
    <location>
        <position position="1"/>
    </location>
</feature>
<proteinExistence type="predicted"/>
<feature type="region of interest" description="Disordered" evidence="1">
    <location>
        <begin position="50"/>
        <end position="105"/>
    </location>
</feature>
<evidence type="ECO:0008006" key="4">
    <source>
        <dbReference type="Google" id="ProtNLM"/>
    </source>
</evidence>
<dbReference type="Proteomes" id="UP001189429">
    <property type="component" value="Unassembled WGS sequence"/>
</dbReference>
<protein>
    <recommendedName>
        <fullName evidence="4">PH domain-containing protein</fullName>
    </recommendedName>
</protein>
<sequence length="391" mass="41261">APGAELREKLRSFGARAEAGGRGAVQVARGAWPAPAAAAFRSGWVRSPELSAPHLSGVRGRLRRPTRGLRPGRLAPKRAGRHGLRGPRRGQRRGQRRGRQRRLGRGRLVAKRLLGGLAAALGRERQPSLPRGRRCEARGLARQADVGQGRRPVAPPLLCARRPVPALRRRAGRPVEQDALRRPHSRVGLSAGDPCEIELELASRVWRLRAEDPSAARQWLVLLQAARLLGSRAPAGEGGAEGAAPSGSGTPRSPGTPSFGGAGHAAGGRVSVPEVDQEAAAAAAHRLSRAAGALAPRLASRPPRAGARALGEQLGPGLDAALDALWQRLAALAAPPGAPGSRGQALRQRPSAACRRRRRMLWTARWASTCGVCSRTWPAGSRQPTPAPTRS</sequence>
<name>A0ABN9YCL0_9DINO</name>
<feature type="region of interest" description="Disordered" evidence="1">
    <location>
        <begin position="234"/>
        <end position="269"/>
    </location>
</feature>
<dbReference type="EMBL" id="CAUYUJ010022348">
    <property type="protein sequence ID" value="CAK0910215.1"/>
    <property type="molecule type" value="Genomic_DNA"/>
</dbReference>
<evidence type="ECO:0000313" key="3">
    <source>
        <dbReference type="Proteomes" id="UP001189429"/>
    </source>
</evidence>
<accession>A0ABN9YCL0</accession>
<evidence type="ECO:0000313" key="2">
    <source>
        <dbReference type="EMBL" id="CAK0910215.1"/>
    </source>
</evidence>
<feature type="compositionally biased region" description="Basic residues" evidence="1">
    <location>
        <begin position="75"/>
        <end position="105"/>
    </location>
</feature>
<organism evidence="2 3">
    <name type="scientific">Prorocentrum cordatum</name>
    <dbReference type="NCBI Taxonomy" id="2364126"/>
    <lineage>
        <taxon>Eukaryota</taxon>
        <taxon>Sar</taxon>
        <taxon>Alveolata</taxon>
        <taxon>Dinophyceae</taxon>
        <taxon>Prorocentrales</taxon>
        <taxon>Prorocentraceae</taxon>
        <taxon>Prorocentrum</taxon>
    </lineage>
</organism>
<gene>
    <name evidence="2" type="ORF">PCOR1329_LOCUS84450</name>
</gene>
<keyword evidence="3" id="KW-1185">Reference proteome</keyword>
<evidence type="ECO:0000256" key="1">
    <source>
        <dbReference type="SAM" id="MobiDB-lite"/>
    </source>
</evidence>
<feature type="region of interest" description="Disordered" evidence="1">
    <location>
        <begin position="334"/>
        <end position="353"/>
    </location>
</feature>
<reference evidence="2" key="1">
    <citation type="submission" date="2023-10" db="EMBL/GenBank/DDBJ databases">
        <authorList>
            <person name="Chen Y."/>
            <person name="Shah S."/>
            <person name="Dougan E. K."/>
            <person name="Thang M."/>
            <person name="Chan C."/>
        </authorList>
    </citation>
    <scope>NUCLEOTIDE SEQUENCE [LARGE SCALE GENOMIC DNA]</scope>
</reference>